<keyword evidence="6" id="KW-1185">Reference proteome</keyword>
<dbReference type="GO" id="GO:0005829">
    <property type="term" value="C:cytosol"/>
    <property type="evidence" value="ECO:0007669"/>
    <property type="project" value="TreeGrafter"/>
</dbReference>
<dbReference type="GO" id="GO:0005524">
    <property type="term" value="F:ATP binding"/>
    <property type="evidence" value="ECO:0007669"/>
    <property type="project" value="InterPro"/>
</dbReference>
<dbReference type="PANTHER" id="PTHR42918:SF9">
    <property type="entry name" value="LYSINE--TRNA LIGASE"/>
    <property type="match status" value="1"/>
</dbReference>
<comment type="caution">
    <text evidence="5">The sequence shown here is derived from an EMBL/GenBank/DDBJ whole genome shotgun (WGS) entry which is preliminary data.</text>
</comment>
<dbReference type="SUPFAM" id="SSF55681">
    <property type="entry name" value="Class II aaRS and biotin synthetases"/>
    <property type="match status" value="1"/>
</dbReference>
<dbReference type="Pfam" id="PF00152">
    <property type="entry name" value="tRNA-synt_2"/>
    <property type="match status" value="1"/>
</dbReference>
<dbReference type="GO" id="GO:0000049">
    <property type="term" value="F:tRNA binding"/>
    <property type="evidence" value="ECO:0007669"/>
    <property type="project" value="TreeGrafter"/>
</dbReference>
<dbReference type="AlphaFoldDB" id="A0A7J7LGE0"/>
<keyword evidence="1" id="KW-0436">Ligase</keyword>
<protein>
    <recommendedName>
        <fullName evidence="4">Aminoacyl-transfer RNA synthetases class-II family profile domain-containing protein</fullName>
    </recommendedName>
</protein>
<dbReference type="GO" id="GO:0004824">
    <property type="term" value="F:lysine-tRNA ligase activity"/>
    <property type="evidence" value="ECO:0007669"/>
    <property type="project" value="TreeGrafter"/>
</dbReference>
<evidence type="ECO:0000256" key="1">
    <source>
        <dbReference type="ARBA" id="ARBA00022598"/>
    </source>
</evidence>
<organism evidence="5 6">
    <name type="scientific">Kingdonia uniflora</name>
    <dbReference type="NCBI Taxonomy" id="39325"/>
    <lineage>
        <taxon>Eukaryota</taxon>
        <taxon>Viridiplantae</taxon>
        <taxon>Streptophyta</taxon>
        <taxon>Embryophyta</taxon>
        <taxon>Tracheophyta</taxon>
        <taxon>Spermatophyta</taxon>
        <taxon>Magnoliopsida</taxon>
        <taxon>Ranunculales</taxon>
        <taxon>Circaeasteraceae</taxon>
        <taxon>Kingdonia</taxon>
    </lineage>
</organism>
<feature type="domain" description="Aminoacyl-transfer RNA synthetases class-II family profile" evidence="4">
    <location>
        <begin position="130"/>
        <end position="172"/>
    </location>
</feature>
<name>A0A7J7LGE0_9MAGN</name>
<dbReference type="InterPro" id="IPR004364">
    <property type="entry name" value="Aa-tRNA-synt_II"/>
</dbReference>
<proteinExistence type="predicted"/>
<dbReference type="Proteomes" id="UP000541444">
    <property type="component" value="Unassembled WGS sequence"/>
</dbReference>
<evidence type="ECO:0000256" key="3">
    <source>
        <dbReference type="ARBA" id="ARBA00022840"/>
    </source>
</evidence>
<reference evidence="5 6" key="1">
    <citation type="journal article" date="2020" name="IScience">
        <title>Genome Sequencing of the Endangered Kingdonia uniflora (Circaeasteraceae, Ranunculales) Reveals Potential Mechanisms of Evolutionary Specialization.</title>
        <authorList>
            <person name="Sun Y."/>
            <person name="Deng T."/>
            <person name="Zhang A."/>
            <person name="Moore M.J."/>
            <person name="Landis J.B."/>
            <person name="Lin N."/>
            <person name="Zhang H."/>
            <person name="Zhang X."/>
            <person name="Huang J."/>
            <person name="Zhang X."/>
            <person name="Sun H."/>
            <person name="Wang H."/>
        </authorList>
    </citation>
    <scope>NUCLEOTIDE SEQUENCE [LARGE SCALE GENOMIC DNA]</scope>
    <source>
        <strain evidence="5">TB1705</strain>
        <tissue evidence="5">Leaf</tissue>
    </source>
</reference>
<dbReference type="OrthoDB" id="21243at2759"/>
<keyword evidence="2" id="KW-0547">Nucleotide-binding</keyword>
<dbReference type="InterPro" id="IPR006195">
    <property type="entry name" value="aa-tRNA-synth_II"/>
</dbReference>
<evidence type="ECO:0000313" key="5">
    <source>
        <dbReference type="EMBL" id="KAF6141599.1"/>
    </source>
</evidence>
<dbReference type="PROSITE" id="PS50862">
    <property type="entry name" value="AA_TRNA_LIGASE_II"/>
    <property type="match status" value="1"/>
</dbReference>
<accession>A0A7J7LGE0</accession>
<dbReference type="Gene3D" id="3.30.930.10">
    <property type="entry name" value="Bira Bifunctional Protein, Domain 2"/>
    <property type="match status" value="1"/>
</dbReference>
<keyword evidence="3" id="KW-0067">ATP-binding</keyword>
<dbReference type="PANTHER" id="PTHR42918">
    <property type="entry name" value="LYSYL-TRNA SYNTHETASE"/>
    <property type="match status" value="1"/>
</dbReference>
<dbReference type="InterPro" id="IPR045864">
    <property type="entry name" value="aa-tRNA-synth_II/BPL/LPL"/>
</dbReference>
<evidence type="ECO:0000259" key="4">
    <source>
        <dbReference type="PROSITE" id="PS50862"/>
    </source>
</evidence>
<gene>
    <name evidence="5" type="ORF">GIB67_001151</name>
</gene>
<sequence length="193" mass="21355">MGSLNPGGRFFFDRCDVGGVMRDIGELHGRILKSGLNGESLLCDQLIDVYIGFGDFECGVGVLEDMPQKKLCDRLLSPKGETTIDCRRLSSLPKITFKIGSVVFELSPHEDQQSGDDEEMALDETFMIALEYGFPPTSGWGLGIDRFMMLFTDSQNIKGGVFAALDKFALCPEIKRGRDAMLTPRGMHEEGQF</sequence>
<evidence type="ECO:0000256" key="2">
    <source>
        <dbReference type="ARBA" id="ARBA00022741"/>
    </source>
</evidence>
<dbReference type="GO" id="GO:0006430">
    <property type="term" value="P:lysyl-tRNA aminoacylation"/>
    <property type="evidence" value="ECO:0007669"/>
    <property type="project" value="TreeGrafter"/>
</dbReference>
<evidence type="ECO:0000313" key="6">
    <source>
        <dbReference type="Proteomes" id="UP000541444"/>
    </source>
</evidence>
<dbReference type="EMBL" id="JACGCM010002300">
    <property type="protein sequence ID" value="KAF6141599.1"/>
    <property type="molecule type" value="Genomic_DNA"/>
</dbReference>